<name>A0AAD4LXR7_9AGAM</name>
<evidence type="ECO:0000313" key="5">
    <source>
        <dbReference type="EMBL" id="KAI0294614.1"/>
    </source>
</evidence>
<dbReference type="GO" id="GO:0005576">
    <property type="term" value="C:extracellular region"/>
    <property type="evidence" value="ECO:0007669"/>
    <property type="project" value="UniProtKB-SubCell"/>
</dbReference>
<reference evidence="5" key="1">
    <citation type="journal article" date="2022" name="New Phytol.">
        <title>Evolutionary transition to the ectomycorrhizal habit in the genomes of a hyperdiverse lineage of mushroom-forming fungi.</title>
        <authorList>
            <person name="Looney B."/>
            <person name="Miyauchi S."/>
            <person name="Morin E."/>
            <person name="Drula E."/>
            <person name="Courty P.E."/>
            <person name="Kohler A."/>
            <person name="Kuo A."/>
            <person name="LaButti K."/>
            <person name="Pangilinan J."/>
            <person name="Lipzen A."/>
            <person name="Riley R."/>
            <person name="Andreopoulos W."/>
            <person name="He G."/>
            <person name="Johnson J."/>
            <person name="Nolan M."/>
            <person name="Tritt A."/>
            <person name="Barry K.W."/>
            <person name="Grigoriev I.V."/>
            <person name="Nagy L.G."/>
            <person name="Hibbett D."/>
            <person name="Henrissat B."/>
            <person name="Matheny P.B."/>
            <person name="Labbe J."/>
            <person name="Martin F.M."/>
        </authorList>
    </citation>
    <scope>NUCLEOTIDE SEQUENCE</scope>
    <source>
        <strain evidence="5">BPL690</strain>
    </source>
</reference>
<sequence length="157" mass="17334">MATALTLFCLAIDNQKDPLGDIFEVEIQANSFVTRLKEAIKAKKAPELDHLAADRLTLWKLSTPLCIDPETSTISTVKNTIRKIALPSADAKEAGLGNGTVQVLYPNKRLSTYWNNIPNEDYLHIVVQVPCNILVALHSSTYPLTAVLLALHPQKIF</sequence>
<comment type="subcellular location">
    <subcellularLocation>
        <location evidence="1">Host cell</location>
    </subcellularLocation>
    <subcellularLocation>
        <location evidence="2">Secreted</location>
    </subcellularLocation>
</comment>
<evidence type="ECO:0000256" key="3">
    <source>
        <dbReference type="ARBA" id="ARBA00022525"/>
    </source>
</evidence>
<protein>
    <recommendedName>
        <fullName evidence="4">Crinkler effector protein N-terminal domain-containing protein</fullName>
    </recommendedName>
</protein>
<comment type="caution">
    <text evidence="5">The sequence shown here is derived from an EMBL/GenBank/DDBJ whole genome shotgun (WGS) entry which is preliminary data.</text>
</comment>
<keyword evidence="3" id="KW-0964">Secreted</keyword>
<dbReference type="InterPro" id="IPR045379">
    <property type="entry name" value="Crinkler_N"/>
</dbReference>
<evidence type="ECO:0000313" key="6">
    <source>
        <dbReference type="Proteomes" id="UP001203297"/>
    </source>
</evidence>
<dbReference type="Pfam" id="PF20147">
    <property type="entry name" value="Crinkler"/>
    <property type="match status" value="1"/>
</dbReference>
<feature type="domain" description="Crinkler effector protein N-terminal" evidence="4">
    <location>
        <begin position="5"/>
        <end position="128"/>
    </location>
</feature>
<dbReference type="Proteomes" id="UP001203297">
    <property type="component" value="Unassembled WGS sequence"/>
</dbReference>
<keyword evidence="6" id="KW-1185">Reference proteome</keyword>
<evidence type="ECO:0000256" key="2">
    <source>
        <dbReference type="ARBA" id="ARBA00004613"/>
    </source>
</evidence>
<evidence type="ECO:0000259" key="4">
    <source>
        <dbReference type="Pfam" id="PF20147"/>
    </source>
</evidence>
<evidence type="ECO:0000256" key="1">
    <source>
        <dbReference type="ARBA" id="ARBA00004340"/>
    </source>
</evidence>
<dbReference type="AlphaFoldDB" id="A0AAD4LXR7"/>
<proteinExistence type="predicted"/>
<gene>
    <name evidence="5" type="ORF">B0F90DRAFT_1278235</name>
</gene>
<dbReference type="GO" id="GO:0043657">
    <property type="term" value="C:host cell"/>
    <property type="evidence" value="ECO:0007669"/>
    <property type="project" value="UniProtKB-SubCell"/>
</dbReference>
<accession>A0AAD4LXR7</accession>
<organism evidence="5 6">
    <name type="scientific">Multifurca ochricompacta</name>
    <dbReference type="NCBI Taxonomy" id="376703"/>
    <lineage>
        <taxon>Eukaryota</taxon>
        <taxon>Fungi</taxon>
        <taxon>Dikarya</taxon>
        <taxon>Basidiomycota</taxon>
        <taxon>Agaricomycotina</taxon>
        <taxon>Agaricomycetes</taxon>
        <taxon>Russulales</taxon>
        <taxon>Russulaceae</taxon>
        <taxon>Multifurca</taxon>
    </lineage>
</organism>
<dbReference type="EMBL" id="WTXG01000071">
    <property type="protein sequence ID" value="KAI0294614.1"/>
    <property type="molecule type" value="Genomic_DNA"/>
</dbReference>